<dbReference type="OrthoDB" id="1522765at2"/>
<protein>
    <submittedName>
        <fullName evidence="4 5">Beta-lactamase</fullName>
    </submittedName>
</protein>
<dbReference type="Gene3D" id="2.40.128.600">
    <property type="match status" value="1"/>
</dbReference>
<reference evidence="5 7" key="2">
    <citation type="submission" date="2018-03" db="EMBL/GenBank/DDBJ databases">
        <title>Genomic Encyclopedia of Archaeal and Bacterial Type Strains, Phase II (KMG-II): from individual species to whole genera.</title>
        <authorList>
            <person name="Goeker M."/>
        </authorList>
    </citation>
    <scope>NUCLEOTIDE SEQUENCE [LARGE SCALE GENOMIC DNA]</scope>
    <source>
        <strain evidence="5 7">DSM 22727</strain>
    </source>
</reference>
<dbReference type="Gene3D" id="3.40.710.10">
    <property type="entry name" value="DD-peptidase/beta-lactamase superfamily"/>
    <property type="match status" value="1"/>
</dbReference>
<dbReference type="RefSeq" id="WP_036578941.1">
    <property type="nucleotide sequence ID" value="NZ_JPJI01000003.1"/>
</dbReference>
<dbReference type="EMBL" id="PVNA01000008">
    <property type="protein sequence ID" value="PRX12120.1"/>
    <property type="molecule type" value="Genomic_DNA"/>
</dbReference>
<evidence type="ECO:0000313" key="7">
    <source>
        <dbReference type="Proteomes" id="UP000239997"/>
    </source>
</evidence>
<dbReference type="Pfam" id="PF11954">
    <property type="entry name" value="DUF3471"/>
    <property type="match status" value="1"/>
</dbReference>
<dbReference type="InterPro" id="IPR012338">
    <property type="entry name" value="Beta-lactam/transpept-like"/>
</dbReference>
<evidence type="ECO:0000313" key="5">
    <source>
        <dbReference type="EMBL" id="PRX12120.1"/>
    </source>
</evidence>
<feature type="signal peptide" evidence="1">
    <location>
        <begin position="1"/>
        <end position="18"/>
    </location>
</feature>
<evidence type="ECO:0000259" key="2">
    <source>
        <dbReference type="Pfam" id="PF00144"/>
    </source>
</evidence>
<evidence type="ECO:0000256" key="1">
    <source>
        <dbReference type="SAM" id="SignalP"/>
    </source>
</evidence>
<dbReference type="EMBL" id="JPJI01000003">
    <property type="protein sequence ID" value="KEZ94688.1"/>
    <property type="molecule type" value="Genomic_DNA"/>
</dbReference>
<evidence type="ECO:0000313" key="4">
    <source>
        <dbReference type="EMBL" id="KEZ94688.1"/>
    </source>
</evidence>
<proteinExistence type="predicted"/>
<organism evidence="4 6">
    <name type="scientific">Nonlabens ulvanivorans</name>
    <name type="common">Persicivirga ulvanivorans</name>
    <dbReference type="NCBI Taxonomy" id="906888"/>
    <lineage>
        <taxon>Bacteria</taxon>
        <taxon>Pseudomonadati</taxon>
        <taxon>Bacteroidota</taxon>
        <taxon>Flavobacteriia</taxon>
        <taxon>Flavobacteriales</taxon>
        <taxon>Flavobacteriaceae</taxon>
        <taxon>Nonlabens</taxon>
    </lineage>
</organism>
<dbReference type="Proteomes" id="UP000239997">
    <property type="component" value="Unassembled WGS sequence"/>
</dbReference>
<gene>
    <name evidence="4" type="ORF">IL45_00210</name>
    <name evidence="5" type="ORF">LY02_02800</name>
</gene>
<evidence type="ECO:0000313" key="6">
    <source>
        <dbReference type="Proteomes" id="UP000028531"/>
    </source>
</evidence>
<keyword evidence="1" id="KW-0732">Signal</keyword>
<feature type="domain" description="Peptidase S12 Pab87-related C-terminal" evidence="3">
    <location>
        <begin position="403"/>
        <end position="505"/>
    </location>
</feature>
<dbReference type="Pfam" id="PF00144">
    <property type="entry name" value="Beta-lactamase"/>
    <property type="match status" value="1"/>
</dbReference>
<feature type="domain" description="Beta-lactamase-related" evidence="2">
    <location>
        <begin position="27"/>
        <end position="359"/>
    </location>
</feature>
<reference evidence="4 6" key="1">
    <citation type="submission" date="2014-07" db="EMBL/GenBank/DDBJ databases">
        <title>Draft genome sequence of Nonlabens ulvanivorans, an ulvan degrading bacterium.</title>
        <authorList>
            <person name="Kopel M."/>
            <person name="Helbert W."/>
            <person name="Henrissat B."/>
            <person name="Doniger T."/>
            <person name="Banin E."/>
        </authorList>
    </citation>
    <scope>NUCLEOTIDE SEQUENCE [LARGE SCALE GENOMIC DNA]</scope>
    <source>
        <strain evidence="4 6">PLR</strain>
    </source>
</reference>
<dbReference type="SUPFAM" id="SSF56601">
    <property type="entry name" value="beta-lactamase/transpeptidase-like"/>
    <property type="match status" value="1"/>
</dbReference>
<keyword evidence="7" id="KW-1185">Reference proteome</keyword>
<dbReference type="Proteomes" id="UP000028531">
    <property type="component" value="Unassembled WGS sequence"/>
</dbReference>
<evidence type="ECO:0000259" key="3">
    <source>
        <dbReference type="Pfam" id="PF11954"/>
    </source>
</evidence>
<dbReference type="InterPro" id="IPR021860">
    <property type="entry name" value="Peptidase_S12_Pab87-rel_C"/>
</dbReference>
<feature type="chain" id="PRO_5001777771" evidence="1">
    <location>
        <begin position="19"/>
        <end position="508"/>
    </location>
</feature>
<dbReference type="InterPro" id="IPR050491">
    <property type="entry name" value="AmpC-like"/>
</dbReference>
<dbReference type="InterPro" id="IPR001466">
    <property type="entry name" value="Beta-lactam-related"/>
</dbReference>
<comment type="caution">
    <text evidence="4">The sequence shown here is derived from an EMBL/GenBank/DDBJ whole genome shotgun (WGS) entry which is preliminary data.</text>
</comment>
<sequence>MKKLFILLFLFAVSTSIAQDVDLQELDTYISKTVKDWGIPGVSVGIVKDGEIVFEKGYGVMEVGKRKSPDEHTLYAIASNTKAFTAAIIAQLVEEGKLNWDDKVQRHLPYFEVYDPTISGMITVEDLLSHNVGLGTFSGDGIWYKSELSTEEVVRRIKFVPQAYEFRDGYGYSNLMFITAGDLIEKITGKSFKENVTERLLNPVGMDDTVVSVQDFGNNKNVATPHAMNDKNENYVIPWVAWDNVQSTGGIISSVHDMSKWMITNMNHGVTASNDTLFSVQNRNNMWNLHNSFGVNQVKRNSTGSQYAGYGLGWFLGDYHGHFRVRHGGGYDGMISTVQMLPDEKLGVVVLTNGPKAPTNAIAYAVFDRFLSRDKKDWSTEMLEGYDNWKKSDTRIADRKEKQIKGTQPTLEISEIVGTYHADIYGNFYVKQQGKDLVLEWEHTPLLNSRLTHFNYDSYEINWDEPQAWYSFGTVTFEKDAYGTVTGISFDVPNDDFFFYEMNAKKVE</sequence>
<name>A0A084K0F4_NONUL</name>
<dbReference type="PANTHER" id="PTHR46825">
    <property type="entry name" value="D-ALANYL-D-ALANINE-CARBOXYPEPTIDASE/ENDOPEPTIDASE AMPH"/>
    <property type="match status" value="1"/>
</dbReference>
<dbReference type="AlphaFoldDB" id="A0A084K0F4"/>
<accession>A0A084K0F4</accession>
<dbReference type="PANTHER" id="PTHR46825:SF15">
    <property type="entry name" value="BETA-LACTAMASE-RELATED DOMAIN-CONTAINING PROTEIN"/>
    <property type="match status" value="1"/>
</dbReference>